<evidence type="ECO:0000313" key="1">
    <source>
        <dbReference type="EMBL" id="KKP01315.1"/>
    </source>
</evidence>
<gene>
    <name evidence="1" type="ORF">THAR02_06595</name>
</gene>
<proteinExistence type="predicted"/>
<organism evidence="1 2">
    <name type="scientific">Trichoderma harzianum</name>
    <name type="common">Hypocrea lixii</name>
    <dbReference type="NCBI Taxonomy" id="5544"/>
    <lineage>
        <taxon>Eukaryota</taxon>
        <taxon>Fungi</taxon>
        <taxon>Dikarya</taxon>
        <taxon>Ascomycota</taxon>
        <taxon>Pezizomycotina</taxon>
        <taxon>Sordariomycetes</taxon>
        <taxon>Hypocreomycetidae</taxon>
        <taxon>Hypocreales</taxon>
        <taxon>Hypocreaceae</taxon>
        <taxon>Trichoderma</taxon>
    </lineage>
</organism>
<protein>
    <submittedName>
        <fullName evidence="1">Uncharacterized protein</fullName>
    </submittedName>
</protein>
<reference evidence="2" key="1">
    <citation type="journal article" date="2015" name="Genome Announc.">
        <title>Draft whole-genome sequence of the biocontrol agent Trichoderma harzianum T6776.</title>
        <authorList>
            <person name="Baroncelli R."/>
            <person name="Piaggeschi G."/>
            <person name="Fiorini L."/>
            <person name="Bertolini E."/>
            <person name="Zapparata A."/>
            <person name="Pe M.E."/>
            <person name="Sarrocco S."/>
            <person name="Vannacci G."/>
        </authorList>
    </citation>
    <scope>NUCLEOTIDE SEQUENCE [LARGE SCALE GENOMIC DNA]</scope>
    <source>
        <strain evidence="2">T6776</strain>
    </source>
</reference>
<dbReference type="AlphaFoldDB" id="A0A0F9X9U5"/>
<sequence>MTLTADLPSAAHVFTENVGAITATVIAGCRVEQHDKMKDRLQRPRRCQNGADWRYNMPLVETANSRHTVRTVVRGAPAGWHHLISCCIDKWRQNRLRWSQPPVADSMSPNMKCFWYMRFHAISHYRLADQGEY</sequence>
<dbReference type="Proteomes" id="UP000034112">
    <property type="component" value="Unassembled WGS sequence"/>
</dbReference>
<comment type="caution">
    <text evidence="1">The sequence shown here is derived from an EMBL/GenBank/DDBJ whole genome shotgun (WGS) entry which is preliminary data.</text>
</comment>
<name>A0A0F9X9U5_TRIHA</name>
<dbReference type="EMBL" id="JOKZ01000202">
    <property type="protein sequence ID" value="KKP01315.1"/>
    <property type="molecule type" value="Genomic_DNA"/>
</dbReference>
<accession>A0A0F9X9U5</accession>
<evidence type="ECO:0000313" key="2">
    <source>
        <dbReference type="Proteomes" id="UP000034112"/>
    </source>
</evidence>